<evidence type="ECO:0000313" key="1">
    <source>
        <dbReference type="EMBL" id="KAH6640928.1"/>
    </source>
</evidence>
<dbReference type="EMBL" id="JAGIZQ010000002">
    <property type="protein sequence ID" value="KAH6640928.1"/>
    <property type="molecule type" value="Genomic_DNA"/>
</dbReference>
<keyword evidence="2" id="KW-1185">Reference proteome</keyword>
<sequence>MTDEPSRVSPPRATPTGSLGRAGREGCRPDRGASLGRRFARRTWLGSGSGLSIFMPSFRYVYTFVLYYWPERIQARRTISSLNNIQLNMRGGWHGVCFLCCRRDVVAALHRDNVRVALKGNYQYPTAVSQYGEDNISSQSNMRVCPVSHHGPAGVLIARRAGLQSLSHQYNMSTKRGPSSRAPYNKMVECAVALPLLMQHDRCWAPLRAVMGKLGIGAISNVYFVGQHWLRDGKGIVKQHTQRSSSSSGVLPPPASLPNRSSQVDARRPRCHPKTSPERIINQTIRRNHLAGAARSTGVRTDAVSR</sequence>
<reference evidence="1 2" key="1">
    <citation type="journal article" date="2021" name="Nat. Commun.">
        <title>Genetic determinants of endophytism in the Arabidopsis root mycobiome.</title>
        <authorList>
            <person name="Mesny F."/>
            <person name="Miyauchi S."/>
            <person name="Thiergart T."/>
            <person name="Pickel B."/>
            <person name="Atanasova L."/>
            <person name="Karlsson M."/>
            <person name="Huettel B."/>
            <person name="Barry K.W."/>
            <person name="Haridas S."/>
            <person name="Chen C."/>
            <person name="Bauer D."/>
            <person name="Andreopoulos W."/>
            <person name="Pangilinan J."/>
            <person name="LaButti K."/>
            <person name="Riley R."/>
            <person name="Lipzen A."/>
            <person name="Clum A."/>
            <person name="Drula E."/>
            <person name="Henrissat B."/>
            <person name="Kohler A."/>
            <person name="Grigoriev I.V."/>
            <person name="Martin F.M."/>
            <person name="Hacquard S."/>
        </authorList>
    </citation>
    <scope>NUCLEOTIDE SEQUENCE [LARGE SCALE GENOMIC DNA]</scope>
    <source>
        <strain evidence="1 2">MPI-SDFR-AT-0079</strain>
    </source>
</reference>
<evidence type="ECO:0000313" key="2">
    <source>
        <dbReference type="Proteomes" id="UP000724584"/>
    </source>
</evidence>
<comment type="caution">
    <text evidence="1">The sequence shown here is derived from an EMBL/GenBank/DDBJ whole genome shotgun (WGS) entry which is preliminary data.</text>
</comment>
<dbReference type="Proteomes" id="UP000724584">
    <property type="component" value="Unassembled WGS sequence"/>
</dbReference>
<name>A0ACB7PIP3_9PEZI</name>
<gene>
    <name evidence="1" type="ORF">F5144DRAFT_116914</name>
</gene>
<accession>A0ACB7PIP3</accession>
<proteinExistence type="predicted"/>
<protein>
    <submittedName>
        <fullName evidence="1">Uncharacterized protein</fullName>
    </submittedName>
</protein>
<organism evidence="1 2">
    <name type="scientific">Chaetomium tenue</name>
    <dbReference type="NCBI Taxonomy" id="1854479"/>
    <lineage>
        <taxon>Eukaryota</taxon>
        <taxon>Fungi</taxon>
        <taxon>Dikarya</taxon>
        <taxon>Ascomycota</taxon>
        <taxon>Pezizomycotina</taxon>
        <taxon>Sordariomycetes</taxon>
        <taxon>Sordariomycetidae</taxon>
        <taxon>Sordariales</taxon>
        <taxon>Chaetomiaceae</taxon>
        <taxon>Chaetomium</taxon>
    </lineage>
</organism>